<evidence type="ECO:0000313" key="1">
    <source>
        <dbReference type="EMBL" id="RAL23056.1"/>
    </source>
</evidence>
<comment type="caution">
    <text evidence="1">The sequence shown here is derived from an EMBL/GenBank/DDBJ whole genome shotgun (WGS) entry which is preliminary data.</text>
</comment>
<proteinExistence type="predicted"/>
<keyword evidence="2" id="KW-1185">Reference proteome</keyword>
<sequence length="187" mass="20264">MTSHTFPDDLLEATRTWVVAATGLAPERVIFDGATAPWPEAPFFMVRLPQLDRSAGTDELHYELDANQAMQARVVGQRSATGVLRVCGPGGAALLSQCSLALSLPALQRELQALAITLSSTGPTTPVNDETLAELPAPVFEREFALHYALKLSSTDVEPHFERLVIDVELDADPHFTDPLMVTLEAD</sequence>
<accession>A0A328C710</accession>
<reference evidence="1 2" key="1">
    <citation type="submission" date="2018-05" db="EMBL/GenBank/DDBJ databases">
        <title>Lujinxingia marina gen. nov. sp. nov., a new facultative anaerobic member of the class Deltaproteobacteria, and proposal of Lujinxingaceae fam. nov.</title>
        <authorList>
            <person name="Li C.-M."/>
        </authorList>
    </citation>
    <scope>NUCLEOTIDE SEQUENCE [LARGE SCALE GENOMIC DNA]</scope>
    <source>
        <strain evidence="1 2">B210</strain>
    </source>
</reference>
<dbReference type="EMBL" id="QHKO01000003">
    <property type="protein sequence ID" value="RAL23056.1"/>
    <property type="molecule type" value="Genomic_DNA"/>
</dbReference>
<organism evidence="1 2">
    <name type="scientific">Lujinxingia litoralis</name>
    <dbReference type="NCBI Taxonomy" id="2211119"/>
    <lineage>
        <taxon>Bacteria</taxon>
        <taxon>Deltaproteobacteria</taxon>
        <taxon>Bradymonadales</taxon>
        <taxon>Lujinxingiaceae</taxon>
        <taxon>Lujinxingia</taxon>
    </lineage>
</organism>
<protein>
    <submittedName>
        <fullName evidence="1">Uncharacterized protein</fullName>
    </submittedName>
</protein>
<dbReference type="AlphaFoldDB" id="A0A328C710"/>
<dbReference type="Proteomes" id="UP000249169">
    <property type="component" value="Unassembled WGS sequence"/>
</dbReference>
<dbReference type="RefSeq" id="WP_111729584.1">
    <property type="nucleotide sequence ID" value="NZ_QHKO01000003.1"/>
</dbReference>
<name>A0A328C710_9DELT</name>
<evidence type="ECO:0000313" key="2">
    <source>
        <dbReference type="Proteomes" id="UP000249169"/>
    </source>
</evidence>
<gene>
    <name evidence="1" type="ORF">DL240_09220</name>
</gene>